<feature type="transmembrane region" description="Helical" evidence="7">
    <location>
        <begin position="288"/>
        <end position="309"/>
    </location>
</feature>
<dbReference type="GO" id="GO:0005886">
    <property type="term" value="C:plasma membrane"/>
    <property type="evidence" value="ECO:0007669"/>
    <property type="project" value="UniProtKB-SubCell"/>
</dbReference>
<dbReference type="Gene3D" id="1.10.1760.20">
    <property type="match status" value="1"/>
</dbReference>
<evidence type="ECO:0000256" key="6">
    <source>
        <dbReference type="ARBA" id="ARBA00023136"/>
    </source>
</evidence>
<feature type="transmembrane region" description="Helical" evidence="7">
    <location>
        <begin position="149"/>
        <end position="172"/>
    </location>
</feature>
<evidence type="ECO:0000256" key="4">
    <source>
        <dbReference type="ARBA" id="ARBA00022692"/>
    </source>
</evidence>
<dbReference type="AlphaFoldDB" id="A0A160T8W9"/>
<protein>
    <submittedName>
        <fullName evidence="9">Cobalamin (Vitamin B12) biosynthesis CbiM protein</fullName>
    </submittedName>
</protein>
<evidence type="ECO:0000259" key="8">
    <source>
        <dbReference type="Pfam" id="PF13190"/>
    </source>
</evidence>
<reference evidence="9" key="1">
    <citation type="submission" date="2016-01" db="EMBL/GenBank/DDBJ databases">
        <authorList>
            <person name="Mcilroy J.S."/>
            <person name="Karst M S."/>
            <person name="Albertsen M."/>
        </authorList>
    </citation>
    <scope>NUCLEOTIDE SEQUENCE</scope>
    <source>
        <strain evidence="9">Cfx-K</strain>
    </source>
</reference>
<dbReference type="OrthoDB" id="5395048at2"/>
<feature type="domain" description="PDGLE" evidence="8">
    <location>
        <begin position="226"/>
        <end position="311"/>
    </location>
</feature>
<evidence type="ECO:0000256" key="1">
    <source>
        <dbReference type="ARBA" id="ARBA00004651"/>
    </source>
</evidence>
<feature type="transmembrane region" description="Helical" evidence="7">
    <location>
        <begin position="112"/>
        <end position="137"/>
    </location>
</feature>
<feature type="transmembrane region" description="Helical" evidence="7">
    <location>
        <begin position="16"/>
        <end position="36"/>
    </location>
</feature>
<name>A0A160T8W9_9CHLR</name>
<keyword evidence="4 7" id="KW-0812">Transmembrane</keyword>
<comment type="subcellular location">
    <subcellularLocation>
        <location evidence="1">Cell membrane</location>
        <topology evidence="1">Multi-pass membrane protein</topology>
    </subcellularLocation>
</comment>
<dbReference type="RefSeq" id="WP_095045039.1">
    <property type="nucleotide sequence ID" value="NZ_LN890656.1"/>
</dbReference>
<feature type="transmembrane region" description="Helical" evidence="7">
    <location>
        <begin position="48"/>
        <end position="65"/>
    </location>
</feature>
<dbReference type="Proteomes" id="UP000215027">
    <property type="component" value="Chromosome II"/>
</dbReference>
<dbReference type="InterPro" id="IPR002751">
    <property type="entry name" value="CbiM/NikMN"/>
</dbReference>
<sequence>MPILPATILLHIPDGFLHVLVSAVCWAITLIVLGLAVNNTRRELDERLVPLAGIMAAFIFAAQMLNFPVAGGTSGHFVGAALAFIVLGPWLGLLAMSAVIAVQALLFQDGGLVVMGANILVMGIVPGFVALAVYRWAGGREASAARRNLVTGAAAWLSVMVAALAVALLLAFSGTSALGVVLPAMLGVHALIGLGEALITVAALSFIRVARPELLDERAAVGRGGWVVGGLAVALLLVLAAPFASGHPDGLEWVAESAGFLGTAQDAPYTILPDYTVPFLGDSGLSTIVAGVVGVLLVAGLVTLAARALRRRELA</sequence>
<gene>
    <name evidence="9" type="ORF">CFX0092_B0121</name>
</gene>
<evidence type="ECO:0000256" key="2">
    <source>
        <dbReference type="ARBA" id="ARBA00022448"/>
    </source>
</evidence>
<evidence type="ECO:0000256" key="7">
    <source>
        <dbReference type="SAM" id="Phobius"/>
    </source>
</evidence>
<keyword evidence="5 7" id="KW-1133">Transmembrane helix</keyword>
<evidence type="ECO:0000256" key="3">
    <source>
        <dbReference type="ARBA" id="ARBA00022475"/>
    </source>
</evidence>
<dbReference type="Pfam" id="PF13190">
    <property type="entry name" value="PDGLE"/>
    <property type="match status" value="1"/>
</dbReference>
<keyword evidence="6 7" id="KW-0472">Membrane</keyword>
<organism evidence="9 10">
    <name type="scientific">Candidatus Promineifilum breve</name>
    <dbReference type="NCBI Taxonomy" id="1806508"/>
    <lineage>
        <taxon>Bacteria</taxon>
        <taxon>Bacillati</taxon>
        <taxon>Chloroflexota</taxon>
        <taxon>Ardenticatenia</taxon>
        <taxon>Candidatus Promineifilales</taxon>
        <taxon>Candidatus Promineifilaceae</taxon>
        <taxon>Candidatus Promineifilum</taxon>
    </lineage>
</organism>
<feature type="transmembrane region" description="Helical" evidence="7">
    <location>
        <begin position="178"/>
        <end position="204"/>
    </location>
</feature>
<keyword evidence="10" id="KW-1185">Reference proteome</keyword>
<feature type="transmembrane region" description="Helical" evidence="7">
    <location>
        <begin position="225"/>
        <end position="244"/>
    </location>
</feature>
<dbReference type="EMBL" id="LN890656">
    <property type="protein sequence ID" value="CUS05655.1"/>
    <property type="molecule type" value="Genomic_DNA"/>
</dbReference>
<keyword evidence="2" id="KW-0813">Transport</keyword>
<accession>A0A160T8W9</accession>
<feature type="transmembrane region" description="Helical" evidence="7">
    <location>
        <begin position="77"/>
        <end position="106"/>
    </location>
</feature>
<dbReference type="InterPro" id="IPR025937">
    <property type="entry name" value="PDGLE_dom"/>
</dbReference>
<dbReference type="Pfam" id="PF01891">
    <property type="entry name" value="CbiM"/>
    <property type="match status" value="1"/>
</dbReference>
<dbReference type="GO" id="GO:0000041">
    <property type="term" value="P:transition metal ion transport"/>
    <property type="evidence" value="ECO:0007669"/>
    <property type="project" value="InterPro"/>
</dbReference>
<dbReference type="PANTHER" id="PTHR34229:SF1">
    <property type="entry name" value="METAL TRANSPORT PROTEIN HI_1621-RELATED"/>
    <property type="match status" value="1"/>
</dbReference>
<evidence type="ECO:0000313" key="10">
    <source>
        <dbReference type="Proteomes" id="UP000215027"/>
    </source>
</evidence>
<dbReference type="KEGG" id="pbf:CFX0092_B0121"/>
<keyword evidence="3" id="KW-1003">Cell membrane</keyword>
<proteinExistence type="predicted"/>
<evidence type="ECO:0000256" key="5">
    <source>
        <dbReference type="ARBA" id="ARBA00022989"/>
    </source>
</evidence>
<dbReference type="PANTHER" id="PTHR34229">
    <property type="entry name" value="METAL TRANSPORT PROTEIN HI_1621-RELATED"/>
    <property type="match status" value="1"/>
</dbReference>
<evidence type="ECO:0000313" key="9">
    <source>
        <dbReference type="EMBL" id="CUS05655.1"/>
    </source>
</evidence>